<evidence type="ECO:0000313" key="6">
    <source>
        <dbReference type="Proteomes" id="UP000030760"/>
    </source>
</evidence>
<dbReference type="PANTHER" id="PTHR37981:SF1">
    <property type="entry name" value="SGNH HYDROLASE-TYPE ESTERASE DOMAIN-CONTAINING PROTEIN"/>
    <property type="match status" value="1"/>
</dbReference>
<feature type="disulfide bond" evidence="2">
    <location>
        <begin position="209"/>
        <end position="257"/>
    </location>
</feature>
<feature type="disulfide bond" evidence="2">
    <location>
        <begin position="85"/>
        <end position="110"/>
    </location>
</feature>
<protein>
    <submittedName>
        <fullName evidence="5">Secreted hydrolase</fullName>
    </submittedName>
</protein>
<dbReference type="InterPro" id="IPR037460">
    <property type="entry name" value="SEST-like"/>
</dbReference>
<dbReference type="Gene3D" id="3.40.50.1110">
    <property type="entry name" value="SGNH hydrolase"/>
    <property type="match status" value="1"/>
</dbReference>
<dbReference type="SUPFAM" id="SSF52266">
    <property type="entry name" value="SGNH hydrolase"/>
    <property type="match status" value="1"/>
</dbReference>
<keyword evidence="2" id="KW-1015">Disulfide bond</keyword>
<feature type="region of interest" description="Disordered" evidence="3">
    <location>
        <begin position="291"/>
        <end position="317"/>
    </location>
</feature>
<evidence type="ECO:0000313" key="5">
    <source>
        <dbReference type="EMBL" id="EMF57006.1"/>
    </source>
</evidence>
<dbReference type="GO" id="GO:0019433">
    <property type="term" value="P:triglyceride catabolic process"/>
    <property type="evidence" value="ECO:0007669"/>
    <property type="project" value="TreeGrafter"/>
</dbReference>
<dbReference type="Proteomes" id="UP000030760">
    <property type="component" value="Unassembled WGS sequence"/>
</dbReference>
<evidence type="ECO:0000256" key="1">
    <source>
        <dbReference type="PIRSR" id="PIRSR637460-1"/>
    </source>
</evidence>
<evidence type="ECO:0000256" key="2">
    <source>
        <dbReference type="PIRSR" id="PIRSR637460-2"/>
    </source>
</evidence>
<dbReference type="PANTHER" id="PTHR37981">
    <property type="entry name" value="LIPASE 2"/>
    <property type="match status" value="1"/>
</dbReference>
<reference evidence="6" key="1">
    <citation type="journal article" date="2013" name="Genome Announc.">
        <title>Draft Genome Sequence of Streptomyces bottropensis ATCC 25435, a Bottromycin-Producing Actinomycete.</title>
        <authorList>
            <person name="Zhang H."/>
            <person name="Zhou W."/>
            <person name="Zhuang Y."/>
            <person name="Liang X."/>
            <person name="Liu T."/>
        </authorList>
    </citation>
    <scope>NUCLEOTIDE SEQUENCE [LARGE SCALE GENOMIC DNA]</scope>
    <source>
        <strain evidence="6">ATCC 25435</strain>
    </source>
</reference>
<dbReference type="GO" id="GO:0004806">
    <property type="term" value="F:triacylglycerol lipase activity"/>
    <property type="evidence" value="ECO:0007669"/>
    <property type="project" value="TreeGrafter"/>
</dbReference>
<feature type="disulfide bond" evidence="2">
    <location>
        <begin position="151"/>
        <end position="159"/>
    </location>
</feature>
<evidence type="ECO:0000259" key="4">
    <source>
        <dbReference type="Pfam" id="PF13472"/>
    </source>
</evidence>
<dbReference type="AlphaFoldDB" id="M3EKR4"/>
<sequence length="317" mass="33323">MVRFNMTAQPTPTQKSETSMTSLTTKNRTPILTSIAASAVMVFGGLTAMASAPAQAAGEMQYVALGDSYASGVGAGSYKTTSGKCKRSRLNYPALWQAAHSKYALKDVSCSGATIADVRKKQLSAVNGGTDIVTITVGGNDAQFSTVVLDCLANTDSHCKKSTSSMSSYATKQMVTDLAGLYKDIKTRAPRAKIIVLGYPQGLSSTGKCPVTDFSAAKRTYLNGFADALAEGTKAAAERQSVTFVDMRDTFEDHGACGSNPWIHDLNNLSEAFHPNRAGYRGYTNQLNKAWGTSSTKPGADSSAAPSATRGGHLPQG</sequence>
<dbReference type="EMBL" id="KB405058">
    <property type="protein sequence ID" value="EMF57006.1"/>
    <property type="molecule type" value="Genomic_DNA"/>
</dbReference>
<accession>M3EKR4</accession>
<evidence type="ECO:0000256" key="3">
    <source>
        <dbReference type="SAM" id="MobiDB-lite"/>
    </source>
</evidence>
<feature type="domain" description="SGNH hydrolase-type esterase" evidence="4">
    <location>
        <begin position="64"/>
        <end position="281"/>
    </location>
</feature>
<feature type="active site" description="Nucleophile" evidence="1">
    <location>
        <position position="68"/>
    </location>
</feature>
<gene>
    <name evidence="5" type="ORF">SBD_1542</name>
</gene>
<name>M3EKR4_9ACTN</name>
<dbReference type="InterPro" id="IPR036514">
    <property type="entry name" value="SGNH_hydro_sf"/>
</dbReference>
<dbReference type="InterPro" id="IPR013830">
    <property type="entry name" value="SGNH_hydro"/>
</dbReference>
<keyword evidence="5" id="KW-0378">Hydrolase</keyword>
<organism evidence="5 6">
    <name type="scientific">Streptomyces bottropensis ATCC 25435</name>
    <dbReference type="NCBI Taxonomy" id="1054862"/>
    <lineage>
        <taxon>Bacteria</taxon>
        <taxon>Bacillati</taxon>
        <taxon>Actinomycetota</taxon>
        <taxon>Actinomycetes</taxon>
        <taxon>Kitasatosporales</taxon>
        <taxon>Streptomycetaceae</taxon>
        <taxon>Streptomyces</taxon>
    </lineage>
</organism>
<dbReference type="CDD" id="cd01823">
    <property type="entry name" value="SEST_like"/>
    <property type="match status" value="1"/>
</dbReference>
<dbReference type="Pfam" id="PF13472">
    <property type="entry name" value="Lipase_GDSL_2"/>
    <property type="match status" value="1"/>
</dbReference>
<proteinExistence type="predicted"/>
<feature type="region of interest" description="Disordered" evidence="3">
    <location>
        <begin position="1"/>
        <end position="22"/>
    </location>
</feature>
<feature type="active site" evidence="1">
    <location>
        <position position="274"/>
    </location>
</feature>